<dbReference type="AlphaFoldDB" id="A0AAV5VGP2"/>
<keyword evidence="2" id="KW-1185">Reference proteome</keyword>
<comment type="caution">
    <text evidence="1">The sequence shown here is derived from an EMBL/GenBank/DDBJ whole genome shotgun (WGS) entry which is preliminary data.</text>
</comment>
<protein>
    <submittedName>
        <fullName evidence="1">Uncharacterized protein</fullName>
    </submittedName>
</protein>
<accession>A0AAV5VGP2</accession>
<dbReference type="PROSITE" id="PS51885">
    <property type="entry name" value="NEPRILYSIN"/>
    <property type="match status" value="1"/>
</dbReference>
<dbReference type="GO" id="GO:0004222">
    <property type="term" value="F:metalloendopeptidase activity"/>
    <property type="evidence" value="ECO:0007669"/>
    <property type="project" value="InterPro"/>
</dbReference>
<dbReference type="SUPFAM" id="SSF55486">
    <property type="entry name" value="Metalloproteases ('zincins'), catalytic domain"/>
    <property type="match status" value="1"/>
</dbReference>
<dbReference type="InterPro" id="IPR024079">
    <property type="entry name" value="MetalloPept_cat_dom_sf"/>
</dbReference>
<dbReference type="InterPro" id="IPR000718">
    <property type="entry name" value="Peptidase_M13"/>
</dbReference>
<dbReference type="Proteomes" id="UP001432322">
    <property type="component" value="Unassembled WGS sequence"/>
</dbReference>
<dbReference type="EMBL" id="BTSY01000003">
    <property type="protein sequence ID" value="GMT17100.1"/>
    <property type="molecule type" value="Genomic_DNA"/>
</dbReference>
<organism evidence="1 2">
    <name type="scientific">Pristionchus fissidentatus</name>
    <dbReference type="NCBI Taxonomy" id="1538716"/>
    <lineage>
        <taxon>Eukaryota</taxon>
        <taxon>Metazoa</taxon>
        <taxon>Ecdysozoa</taxon>
        <taxon>Nematoda</taxon>
        <taxon>Chromadorea</taxon>
        <taxon>Rhabditida</taxon>
        <taxon>Rhabditina</taxon>
        <taxon>Diplogasteromorpha</taxon>
        <taxon>Diplogasteroidea</taxon>
        <taxon>Neodiplogasteridae</taxon>
        <taxon>Pristionchus</taxon>
    </lineage>
</organism>
<reference evidence="1" key="1">
    <citation type="submission" date="2023-10" db="EMBL/GenBank/DDBJ databases">
        <title>Genome assembly of Pristionchus species.</title>
        <authorList>
            <person name="Yoshida K."/>
            <person name="Sommer R.J."/>
        </authorList>
    </citation>
    <scope>NUCLEOTIDE SEQUENCE</scope>
    <source>
        <strain evidence="1">RS5133</strain>
    </source>
</reference>
<gene>
    <name evidence="1" type="ORF">PFISCL1PPCAC_8397</name>
</gene>
<proteinExistence type="predicted"/>
<dbReference type="Gene3D" id="1.10.1380.10">
    <property type="entry name" value="Neutral endopeptidase , domain2"/>
    <property type="match status" value="1"/>
</dbReference>
<name>A0AAV5VGP2_9BILA</name>
<dbReference type="InterPro" id="IPR042089">
    <property type="entry name" value="Peptidase_M13_dom_2"/>
</dbReference>
<evidence type="ECO:0000313" key="1">
    <source>
        <dbReference type="EMBL" id="GMT17100.1"/>
    </source>
</evidence>
<dbReference type="GO" id="GO:0006508">
    <property type="term" value="P:proteolysis"/>
    <property type="evidence" value="ECO:0007669"/>
    <property type="project" value="InterPro"/>
</dbReference>
<dbReference type="Gene3D" id="3.40.390.10">
    <property type="entry name" value="Collagenase (Catalytic Domain)"/>
    <property type="match status" value="1"/>
</dbReference>
<sequence length="71" mass="8122">MTEKSKSKAINKAANIQVNVAFPDFILNDTQLDARYAELIIADTDSFYDMLEKIAIYNINEEYKQLTESTV</sequence>
<evidence type="ECO:0000313" key="2">
    <source>
        <dbReference type="Proteomes" id="UP001432322"/>
    </source>
</evidence>
<feature type="non-terminal residue" evidence="1">
    <location>
        <position position="71"/>
    </location>
</feature>